<dbReference type="Gene3D" id="3.40.1190.20">
    <property type="match status" value="1"/>
</dbReference>
<comment type="pathway">
    <text evidence="13">Cofactor biosynthesis; thiamine diphosphate biosynthesis; 4-amino-2-methyl-5-diphosphomethylpyrimidine from 5-amino-1-(5-phospho-D-ribosyl)imidazole: step 2/3.</text>
</comment>
<dbReference type="PANTHER" id="PTHR20858:SF17">
    <property type="entry name" value="HYDROXYMETHYLPYRIMIDINE_PHOSPHOMETHYLPYRIMIDINE KINASE THI20-RELATED"/>
    <property type="match status" value="1"/>
</dbReference>
<evidence type="ECO:0000256" key="4">
    <source>
        <dbReference type="ARBA" id="ARBA00009879"/>
    </source>
</evidence>
<keyword evidence="11" id="KW-0067">ATP-binding</keyword>
<evidence type="ECO:0000256" key="12">
    <source>
        <dbReference type="ARBA" id="ARBA00022977"/>
    </source>
</evidence>
<evidence type="ECO:0000256" key="1">
    <source>
        <dbReference type="ARBA" id="ARBA00000151"/>
    </source>
</evidence>
<evidence type="ECO:0000256" key="2">
    <source>
        <dbReference type="ARBA" id="ARBA00000565"/>
    </source>
</evidence>
<evidence type="ECO:0000256" key="11">
    <source>
        <dbReference type="ARBA" id="ARBA00022840"/>
    </source>
</evidence>
<dbReference type="GO" id="GO:0005829">
    <property type="term" value="C:cytosol"/>
    <property type="evidence" value="ECO:0007669"/>
    <property type="project" value="TreeGrafter"/>
</dbReference>
<evidence type="ECO:0000256" key="7">
    <source>
        <dbReference type="ARBA" id="ARBA00019161"/>
    </source>
</evidence>
<dbReference type="OrthoDB" id="9810880at2"/>
<dbReference type="PANTHER" id="PTHR20858">
    <property type="entry name" value="PHOSPHOMETHYLPYRIMIDINE KINASE"/>
    <property type="match status" value="1"/>
</dbReference>
<evidence type="ECO:0000313" key="18">
    <source>
        <dbReference type="Proteomes" id="UP000198943"/>
    </source>
</evidence>
<dbReference type="EC" id="2.7.1.49" evidence="5"/>
<dbReference type="NCBIfam" id="TIGR00097">
    <property type="entry name" value="HMP-P_kinase"/>
    <property type="match status" value="1"/>
</dbReference>
<dbReference type="Pfam" id="PF08543">
    <property type="entry name" value="Phos_pyr_kin"/>
    <property type="match status" value="1"/>
</dbReference>
<comment type="catalytic activity">
    <reaction evidence="1">
        <text>4-amino-5-hydroxymethyl-2-methylpyrimidine + ATP = 4-amino-2-methyl-5-(phosphooxymethyl)pyrimidine + ADP + H(+)</text>
        <dbReference type="Rhea" id="RHEA:23096"/>
        <dbReference type="ChEBI" id="CHEBI:15378"/>
        <dbReference type="ChEBI" id="CHEBI:16892"/>
        <dbReference type="ChEBI" id="CHEBI:30616"/>
        <dbReference type="ChEBI" id="CHEBI:58354"/>
        <dbReference type="ChEBI" id="CHEBI:456216"/>
        <dbReference type="EC" id="2.7.1.49"/>
    </reaction>
</comment>
<dbReference type="InterPro" id="IPR004399">
    <property type="entry name" value="HMP/HMP-P_kinase_dom"/>
</dbReference>
<dbReference type="FunFam" id="3.40.1190.20:FF:000003">
    <property type="entry name" value="Phosphomethylpyrimidine kinase ThiD"/>
    <property type="match status" value="1"/>
</dbReference>
<dbReference type="InterPro" id="IPR013749">
    <property type="entry name" value="PM/HMP-P_kinase-1"/>
</dbReference>
<feature type="domain" description="Pyridoxamine kinase/Phosphomethylpyrimidine kinase" evidence="16">
    <location>
        <begin position="11"/>
        <end position="255"/>
    </location>
</feature>
<evidence type="ECO:0000256" key="6">
    <source>
        <dbReference type="ARBA" id="ARBA00012963"/>
    </source>
</evidence>
<dbReference type="InterPro" id="IPR029056">
    <property type="entry name" value="Ribokinase-like"/>
</dbReference>
<evidence type="ECO:0000256" key="10">
    <source>
        <dbReference type="ARBA" id="ARBA00022777"/>
    </source>
</evidence>
<comment type="catalytic activity">
    <reaction evidence="2">
        <text>4-amino-2-methyl-5-(phosphooxymethyl)pyrimidine + ATP = 4-amino-2-methyl-5-(diphosphooxymethyl)pyrimidine + ADP</text>
        <dbReference type="Rhea" id="RHEA:19893"/>
        <dbReference type="ChEBI" id="CHEBI:30616"/>
        <dbReference type="ChEBI" id="CHEBI:57841"/>
        <dbReference type="ChEBI" id="CHEBI:58354"/>
        <dbReference type="ChEBI" id="CHEBI:456216"/>
        <dbReference type="EC" id="2.7.4.7"/>
    </reaction>
</comment>
<keyword evidence="8" id="KW-0808">Transferase</keyword>
<evidence type="ECO:0000256" key="9">
    <source>
        <dbReference type="ARBA" id="ARBA00022741"/>
    </source>
</evidence>
<evidence type="ECO:0000256" key="14">
    <source>
        <dbReference type="ARBA" id="ARBA00042102"/>
    </source>
</evidence>
<evidence type="ECO:0000256" key="5">
    <source>
        <dbReference type="ARBA" id="ARBA00012135"/>
    </source>
</evidence>
<comment type="pathway">
    <text evidence="3">Cofactor biosynthesis; thiamine diphosphate biosynthesis; 4-amino-2-methyl-5-diphosphomethylpyrimidine from 5-amino-1-(5-phospho-D-ribosyl)imidazole: step 3/3.</text>
</comment>
<evidence type="ECO:0000259" key="16">
    <source>
        <dbReference type="Pfam" id="PF08543"/>
    </source>
</evidence>
<dbReference type="SUPFAM" id="SSF53613">
    <property type="entry name" value="Ribokinase-like"/>
    <property type="match status" value="1"/>
</dbReference>
<dbReference type="GO" id="GO:0005524">
    <property type="term" value="F:ATP binding"/>
    <property type="evidence" value="ECO:0007669"/>
    <property type="project" value="UniProtKB-KW"/>
</dbReference>
<dbReference type="EMBL" id="FMYW01000009">
    <property type="protein sequence ID" value="SDC53126.1"/>
    <property type="molecule type" value="Genomic_DNA"/>
</dbReference>
<keyword evidence="18" id="KW-1185">Reference proteome</keyword>
<organism evidence="17 18">
    <name type="scientific">Succiniclasticum ruminis</name>
    <dbReference type="NCBI Taxonomy" id="40841"/>
    <lineage>
        <taxon>Bacteria</taxon>
        <taxon>Bacillati</taxon>
        <taxon>Bacillota</taxon>
        <taxon>Negativicutes</taxon>
        <taxon>Acidaminococcales</taxon>
        <taxon>Acidaminococcaceae</taxon>
        <taxon>Succiniclasticum</taxon>
    </lineage>
</organism>
<comment type="similarity">
    <text evidence="4">Belongs to the ThiD family.</text>
</comment>
<evidence type="ECO:0000256" key="13">
    <source>
        <dbReference type="ARBA" id="ARBA00037917"/>
    </source>
</evidence>
<dbReference type="GO" id="GO:0008902">
    <property type="term" value="F:hydroxymethylpyrimidine kinase activity"/>
    <property type="evidence" value="ECO:0007669"/>
    <property type="project" value="UniProtKB-EC"/>
</dbReference>
<keyword evidence="10 17" id="KW-0418">Kinase</keyword>
<evidence type="ECO:0000256" key="8">
    <source>
        <dbReference type="ARBA" id="ARBA00022679"/>
    </source>
</evidence>
<dbReference type="CDD" id="cd01169">
    <property type="entry name" value="HMPP_kinase"/>
    <property type="match status" value="1"/>
</dbReference>
<dbReference type="RefSeq" id="WP_093730534.1">
    <property type="nucleotide sequence ID" value="NZ_FMYW01000009.1"/>
</dbReference>
<dbReference type="EC" id="2.7.4.7" evidence="6"/>
<name>A0A1G6MDR6_9FIRM</name>
<dbReference type="AlphaFoldDB" id="A0A1G6MDR6"/>
<evidence type="ECO:0000313" key="17">
    <source>
        <dbReference type="EMBL" id="SDC53126.1"/>
    </source>
</evidence>
<keyword evidence="9" id="KW-0547">Nucleotide-binding</keyword>
<evidence type="ECO:0000256" key="3">
    <source>
        <dbReference type="ARBA" id="ARBA00004769"/>
    </source>
</evidence>
<dbReference type="Proteomes" id="UP000198943">
    <property type="component" value="Unassembled WGS sequence"/>
</dbReference>
<protein>
    <recommendedName>
        <fullName evidence="7">Hydroxymethylpyrimidine/phosphomethylpyrimidine kinase</fullName>
        <ecNumber evidence="5">2.7.1.49</ecNumber>
        <ecNumber evidence="6">2.7.4.7</ecNumber>
    </recommendedName>
    <alternativeName>
        <fullName evidence="14">Hydroxymethylpyrimidine kinase</fullName>
    </alternativeName>
    <alternativeName>
        <fullName evidence="15">Hydroxymethylpyrimidine phosphate kinase</fullName>
    </alternativeName>
</protein>
<gene>
    <name evidence="17" type="ORF">SAMN04487864_10954</name>
</gene>
<dbReference type="GO" id="GO:0009228">
    <property type="term" value="P:thiamine biosynthetic process"/>
    <property type="evidence" value="ECO:0007669"/>
    <property type="project" value="UniProtKB-KW"/>
</dbReference>
<dbReference type="GO" id="GO:0008972">
    <property type="term" value="F:phosphomethylpyrimidine kinase activity"/>
    <property type="evidence" value="ECO:0007669"/>
    <property type="project" value="UniProtKB-EC"/>
</dbReference>
<sequence length="265" mass="27834">MKHLLTIAGSDSSGGAGIQADLKAFAAHGVFGMSVITAVTAQNTCGVTAVQDITPEIITAQIDAVFSDIRVDAVKIGMVSRQESIHAIAEALKKWKPPIVVVDPVMISKSGYPLLQPEACDALIKELLPCATLLTPNLPEAESICGFSICTEEDMEKAAACIIGLGAKAVLVKGGHLEGERADDYLYDGKNGTWLPGERIQTEHTHGTGCTLSSALASNLAKGMDLTEAVTAAKAYVTTGIRHGIALGHGHGPVHHFVEMWKNAE</sequence>
<proteinExistence type="inferred from homology"/>
<accession>A0A1G6MDR6</accession>
<reference evidence="18" key="1">
    <citation type="submission" date="2016-10" db="EMBL/GenBank/DDBJ databases">
        <authorList>
            <person name="Varghese N."/>
            <person name="Submissions S."/>
        </authorList>
    </citation>
    <scope>NUCLEOTIDE SEQUENCE [LARGE SCALE GENOMIC DNA]</scope>
    <source>
        <strain evidence="18">DSM 11005</strain>
    </source>
</reference>
<keyword evidence="12" id="KW-0784">Thiamine biosynthesis</keyword>
<evidence type="ECO:0000256" key="15">
    <source>
        <dbReference type="ARBA" id="ARBA00043176"/>
    </source>
</evidence>